<evidence type="ECO:0000313" key="3">
    <source>
        <dbReference type="Proteomes" id="UP000008370"/>
    </source>
</evidence>
<evidence type="ECO:0000256" key="1">
    <source>
        <dbReference type="SAM" id="MobiDB-lite"/>
    </source>
</evidence>
<dbReference type="InParanoid" id="K5UVI9"/>
<keyword evidence="3" id="KW-1185">Reference proteome</keyword>
<name>K5UVI9_PHACS</name>
<proteinExistence type="predicted"/>
<organism evidence="2 3">
    <name type="scientific">Phanerochaete carnosa (strain HHB-10118-sp)</name>
    <name type="common">White-rot fungus</name>
    <name type="synonym">Peniophora carnosa</name>
    <dbReference type="NCBI Taxonomy" id="650164"/>
    <lineage>
        <taxon>Eukaryota</taxon>
        <taxon>Fungi</taxon>
        <taxon>Dikarya</taxon>
        <taxon>Basidiomycota</taxon>
        <taxon>Agaricomycotina</taxon>
        <taxon>Agaricomycetes</taxon>
        <taxon>Polyporales</taxon>
        <taxon>Phanerochaetaceae</taxon>
        <taxon>Phanerochaete</taxon>
    </lineage>
</organism>
<sequence>MDAATYTTKTAVPAIVSGGDVCHEFGNGPSFKPYPEPHPTKLASSSFVRGAHRALLHAQFSRVSARHDKVCATLCACGVSGLVRDRDAGRDVDEPISTCAACARGRKKKKKKANHEVSNAHRPSGTPRSRDGADLLTRRAACSSQRGQRLLHFAAAAVGGGGASHRAREAHVSELVGLARLTGEYAPGDDRREGCGACETVSGVPAAGSTRELPVVSRVARIGQRRGPARRVPPSAVSKSGKYNTRSVALAAATAAAAAASGGGEVGSVASDAGRKWVNGRARCASAKGSDALMVVVQRCLRKDVQYECQKLSQFRTQFDLWRPAWFACLTTQGNGKPC</sequence>
<reference evidence="2 3" key="1">
    <citation type="journal article" date="2012" name="BMC Genomics">
        <title>Comparative genomics of the white-rot fungi, Phanerochaete carnosa and P. chrysosporium, to elucidate the genetic basis of the distinct wood types they colonize.</title>
        <authorList>
            <person name="Suzuki H."/>
            <person name="MacDonald J."/>
            <person name="Syed K."/>
            <person name="Salamov A."/>
            <person name="Hori C."/>
            <person name="Aerts A."/>
            <person name="Henrissat B."/>
            <person name="Wiebenga A."/>
            <person name="vanKuyk P.A."/>
            <person name="Barry K."/>
            <person name="Lindquist E."/>
            <person name="LaButti K."/>
            <person name="Lapidus A."/>
            <person name="Lucas S."/>
            <person name="Coutinho P."/>
            <person name="Gong Y."/>
            <person name="Samejima M."/>
            <person name="Mahadevan R."/>
            <person name="Abou-Zaid M."/>
            <person name="de Vries R.P."/>
            <person name="Igarashi K."/>
            <person name="Yadav J.S."/>
            <person name="Grigoriev I.V."/>
            <person name="Master E.R."/>
        </authorList>
    </citation>
    <scope>NUCLEOTIDE SEQUENCE [LARGE SCALE GENOMIC DNA]</scope>
    <source>
        <strain evidence="2 3">HHB-10118-sp</strain>
    </source>
</reference>
<evidence type="ECO:0000313" key="2">
    <source>
        <dbReference type="EMBL" id="EKM54041.1"/>
    </source>
</evidence>
<dbReference type="EMBL" id="JH930473">
    <property type="protein sequence ID" value="EKM54041.1"/>
    <property type="molecule type" value="Genomic_DNA"/>
</dbReference>
<dbReference type="KEGG" id="pco:PHACADRAFT_29310"/>
<dbReference type="RefSeq" id="XP_007396535.1">
    <property type="nucleotide sequence ID" value="XM_007396473.1"/>
</dbReference>
<protein>
    <submittedName>
        <fullName evidence="2">Uncharacterized protein</fullName>
    </submittedName>
</protein>
<dbReference type="HOGENOM" id="CLU_819172_0_0_1"/>
<feature type="region of interest" description="Disordered" evidence="1">
    <location>
        <begin position="110"/>
        <end position="132"/>
    </location>
</feature>
<dbReference type="AlphaFoldDB" id="K5UVI9"/>
<gene>
    <name evidence="2" type="ORF">PHACADRAFT_29310</name>
</gene>
<dbReference type="GeneID" id="18919587"/>
<accession>K5UVI9</accession>
<dbReference type="Proteomes" id="UP000008370">
    <property type="component" value="Unassembled WGS sequence"/>
</dbReference>